<dbReference type="Pfam" id="PF03050">
    <property type="entry name" value="DDE_Tnp_IS66"/>
    <property type="match status" value="1"/>
</dbReference>
<evidence type="ECO:0000313" key="2">
    <source>
        <dbReference type="EMBL" id="GJM64841.1"/>
    </source>
</evidence>
<dbReference type="Proteomes" id="UP001310022">
    <property type="component" value="Unassembled WGS sequence"/>
</dbReference>
<dbReference type="RefSeq" id="WP_338239891.1">
    <property type="nucleotide sequence ID" value="NZ_BQKE01000007.1"/>
</dbReference>
<keyword evidence="3" id="KW-1185">Reference proteome</keyword>
<feature type="domain" description="Transposase IS66 central" evidence="1">
    <location>
        <begin position="2"/>
        <end position="115"/>
    </location>
</feature>
<dbReference type="InterPro" id="IPR004291">
    <property type="entry name" value="Transposase_IS66_central"/>
</dbReference>
<dbReference type="EMBL" id="BQKE01000007">
    <property type="protein sequence ID" value="GJM64841.1"/>
    <property type="molecule type" value="Genomic_DNA"/>
</dbReference>
<dbReference type="InterPro" id="IPR052344">
    <property type="entry name" value="Transposase-related"/>
</dbReference>
<dbReference type="PANTHER" id="PTHR33678">
    <property type="entry name" value="BLL1576 PROTEIN"/>
    <property type="match status" value="1"/>
</dbReference>
<evidence type="ECO:0000259" key="1">
    <source>
        <dbReference type="Pfam" id="PF03050"/>
    </source>
</evidence>
<proteinExistence type="predicted"/>
<gene>
    <name evidence="2" type="ORF">PEDI_53930</name>
</gene>
<dbReference type="AlphaFoldDB" id="A0AAN5AQ14"/>
<reference evidence="2 3" key="1">
    <citation type="submission" date="2021-12" db="EMBL/GenBank/DDBJ databases">
        <title>Genome sequencing of bacteria with rrn-lacking chromosome and rrn-plasmid.</title>
        <authorList>
            <person name="Anda M."/>
            <person name="Iwasaki W."/>
        </authorList>
    </citation>
    <scope>NUCLEOTIDE SEQUENCE [LARGE SCALE GENOMIC DNA]</scope>
    <source>
        <strain evidence="2 3">NBRC 15940</strain>
    </source>
</reference>
<organism evidence="2 3">
    <name type="scientific">Persicobacter diffluens</name>
    <dbReference type="NCBI Taxonomy" id="981"/>
    <lineage>
        <taxon>Bacteria</taxon>
        <taxon>Pseudomonadati</taxon>
        <taxon>Bacteroidota</taxon>
        <taxon>Cytophagia</taxon>
        <taxon>Cytophagales</taxon>
        <taxon>Persicobacteraceae</taxon>
        <taxon>Persicobacter</taxon>
    </lineage>
</organism>
<evidence type="ECO:0000313" key="3">
    <source>
        <dbReference type="Proteomes" id="UP001310022"/>
    </source>
</evidence>
<dbReference type="PANTHER" id="PTHR33678:SF1">
    <property type="entry name" value="BLL1576 PROTEIN"/>
    <property type="match status" value="1"/>
</dbReference>
<comment type="caution">
    <text evidence="2">The sequence shown here is derived from an EMBL/GenBank/DDBJ whole genome shotgun (WGS) entry which is preliminary data.</text>
</comment>
<name>A0AAN5AQ14_9BACT</name>
<sequence length="162" mass="18968">MAEYAIRLIGLLYKVERWAEDKNYSSDQRQKLRQRWSVKIINWLHELGKKYYSEYPPSTPISEAIGYMLKNMSRLLVYTENGDFQIDNNPIENKIRPSVLGRRSFLFVGSESGGQWAAMFYTFFANCKLSDISPQTWLEETLRKINSTAEEELEILLPIKNS</sequence>
<accession>A0AAN5AQ14</accession>
<protein>
    <recommendedName>
        <fullName evidence="1">Transposase IS66 central domain-containing protein</fullName>
    </recommendedName>
</protein>